<dbReference type="EMBL" id="KK394322">
    <property type="protein sequence ID" value="KFV56420.1"/>
    <property type="molecule type" value="Genomic_DNA"/>
</dbReference>
<dbReference type="AlphaFoldDB" id="A0A093FIH7"/>
<reference evidence="2 3" key="1">
    <citation type="submission" date="2014-04" db="EMBL/GenBank/DDBJ databases">
        <title>Genome evolution of avian class.</title>
        <authorList>
            <person name="Zhang G."/>
            <person name="Li C."/>
        </authorList>
    </citation>
    <scope>NUCLEOTIDE SEQUENCE [LARGE SCALE GENOMIC DNA]</scope>
    <source>
        <strain evidence="2">BGI_N341</strain>
    </source>
</reference>
<evidence type="ECO:0000313" key="2">
    <source>
        <dbReference type="EMBL" id="KFV56420.1"/>
    </source>
</evidence>
<feature type="region of interest" description="Disordered" evidence="1">
    <location>
        <begin position="57"/>
        <end position="86"/>
    </location>
</feature>
<dbReference type="PANTHER" id="PTHR33395">
    <property type="entry name" value="TRANSCRIPTASE, PUTATIVE-RELATED-RELATED"/>
    <property type="match status" value="1"/>
</dbReference>
<dbReference type="GO" id="GO:0061343">
    <property type="term" value="P:cell adhesion involved in heart morphogenesis"/>
    <property type="evidence" value="ECO:0007669"/>
    <property type="project" value="TreeGrafter"/>
</dbReference>
<dbReference type="PANTHER" id="PTHR33395:SF22">
    <property type="entry name" value="REVERSE TRANSCRIPTASE DOMAIN-CONTAINING PROTEIN"/>
    <property type="match status" value="1"/>
</dbReference>
<gene>
    <name evidence="2" type="ORF">N341_11628</name>
</gene>
<dbReference type="GO" id="GO:0007508">
    <property type="term" value="P:larval heart development"/>
    <property type="evidence" value="ECO:0007669"/>
    <property type="project" value="TreeGrafter"/>
</dbReference>
<sequence length="111" mass="12514">PPTAGDGQVRDYPGNLKVHKSMGPDELHSQVLRQLADEVFKPLSIIFEKLWQSGEVPTDRKRGNMTPVFKKGKKDHPGNYGPVSLTPVPSKIMEQILPETMLWHMENEVIV</sequence>
<name>A0A093FIH7_TYTAL</name>
<feature type="non-terminal residue" evidence="2">
    <location>
        <position position="1"/>
    </location>
</feature>
<organism evidence="2 3">
    <name type="scientific">Tyto alba</name>
    <name type="common">Barn owl</name>
    <dbReference type="NCBI Taxonomy" id="56313"/>
    <lineage>
        <taxon>Eukaryota</taxon>
        <taxon>Metazoa</taxon>
        <taxon>Chordata</taxon>
        <taxon>Craniata</taxon>
        <taxon>Vertebrata</taxon>
        <taxon>Euteleostomi</taxon>
        <taxon>Archelosauria</taxon>
        <taxon>Archosauria</taxon>
        <taxon>Dinosauria</taxon>
        <taxon>Saurischia</taxon>
        <taxon>Theropoda</taxon>
        <taxon>Coelurosauria</taxon>
        <taxon>Aves</taxon>
        <taxon>Neognathae</taxon>
        <taxon>Neoaves</taxon>
        <taxon>Telluraves</taxon>
        <taxon>Strigiformes</taxon>
        <taxon>Tytonidae</taxon>
        <taxon>Tyto</taxon>
    </lineage>
</organism>
<accession>A0A093FIH7</accession>
<evidence type="ECO:0000313" key="3">
    <source>
        <dbReference type="Proteomes" id="UP000054190"/>
    </source>
</evidence>
<protein>
    <recommendedName>
        <fullName evidence="4">RNA-directed DNA polymerase from mobile element jockey</fullName>
    </recommendedName>
</protein>
<dbReference type="Proteomes" id="UP000054190">
    <property type="component" value="Unassembled WGS sequence"/>
</dbReference>
<evidence type="ECO:0000256" key="1">
    <source>
        <dbReference type="SAM" id="MobiDB-lite"/>
    </source>
</evidence>
<keyword evidence="3" id="KW-1185">Reference proteome</keyword>
<dbReference type="GO" id="GO:0031012">
    <property type="term" value="C:extracellular matrix"/>
    <property type="evidence" value="ECO:0007669"/>
    <property type="project" value="TreeGrafter"/>
</dbReference>
<proteinExistence type="predicted"/>
<evidence type="ECO:0008006" key="4">
    <source>
        <dbReference type="Google" id="ProtNLM"/>
    </source>
</evidence>
<feature type="non-terminal residue" evidence="2">
    <location>
        <position position="111"/>
    </location>
</feature>